<dbReference type="AlphaFoldDB" id="A0A401GDN5"/>
<dbReference type="Proteomes" id="UP000287166">
    <property type="component" value="Unassembled WGS sequence"/>
</dbReference>
<accession>A0A401GDN5</accession>
<reference evidence="1 2" key="1">
    <citation type="journal article" date="2018" name="Sci. Rep.">
        <title>Genome sequence of the cauliflower mushroom Sparassis crispa (Hanabiratake) and its association with beneficial usage.</title>
        <authorList>
            <person name="Kiyama R."/>
            <person name="Furutani Y."/>
            <person name="Kawaguchi K."/>
            <person name="Nakanishi T."/>
        </authorList>
    </citation>
    <scope>NUCLEOTIDE SEQUENCE [LARGE SCALE GENOMIC DNA]</scope>
</reference>
<protein>
    <submittedName>
        <fullName evidence="1">Uncharacterized protein</fullName>
    </submittedName>
</protein>
<dbReference type="EMBL" id="BFAD01000003">
    <property type="protein sequence ID" value="GBE80289.1"/>
    <property type="molecule type" value="Genomic_DNA"/>
</dbReference>
<evidence type="ECO:0000313" key="1">
    <source>
        <dbReference type="EMBL" id="GBE80289.1"/>
    </source>
</evidence>
<dbReference type="RefSeq" id="XP_027611202.1">
    <property type="nucleotide sequence ID" value="XM_027755401.1"/>
</dbReference>
<gene>
    <name evidence="1" type="ORF">SCP_0300040</name>
</gene>
<name>A0A401GDN5_9APHY</name>
<comment type="caution">
    <text evidence="1">The sequence shown here is derived from an EMBL/GenBank/DDBJ whole genome shotgun (WGS) entry which is preliminary data.</text>
</comment>
<sequence length="68" mass="7473">MRIVVHVRCARSRLGRGADLLKGLRTGEVALLRTTPTTAAQGYSRRVETMARIAKVALVAAGWWPEQV</sequence>
<keyword evidence="2" id="KW-1185">Reference proteome</keyword>
<proteinExistence type="predicted"/>
<dbReference type="GeneID" id="38777206"/>
<evidence type="ECO:0000313" key="2">
    <source>
        <dbReference type="Proteomes" id="UP000287166"/>
    </source>
</evidence>
<dbReference type="InParanoid" id="A0A401GDN5"/>
<organism evidence="1 2">
    <name type="scientific">Sparassis crispa</name>
    <dbReference type="NCBI Taxonomy" id="139825"/>
    <lineage>
        <taxon>Eukaryota</taxon>
        <taxon>Fungi</taxon>
        <taxon>Dikarya</taxon>
        <taxon>Basidiomycota</taxon>
        <taxon>Agaricomycotina</taxon>
        <taxon>Agaricomycetes</taxon>
        <taxon>Polyporales</taxon>
        <taxon>Sparassidaceae</taxon>
        <taxon>Sparassis</taxon>
    </lineage>
</organism>